<feature type="binding site" evidence="4">
    <location>
        <position position="114"/>
    </location>
    <ligand>
        <name>substrate</name>
    </ligand>
</feature>
<gene>
    <name evidence="6" type="ORF">DDR33_10755</name>
</gene>
<dbReference type="Proteomes" id="UP000245647">
    <property type="component" value="Unassembled WGS sequence"/>
</dbReference>
<dbReference type="OrthoDB" id="428577at2"/>
<accession>A0A2U2PHA3</accession>
<feature type="binding site" evidence="4">
    <location>
        <position position="234"/>
    </location>
    <ligand>
        <name>substrate</name>
    </ligand>
</feature>
<keyword evidence="7" id="KW-1185">Reference proteome</keyword>
<feature type="chain" id="PRO_5015769467" evidence="5">
    <location>
        <begin position="20"/>
        <end position="396"/>
    </location>
</feature>
<dbReference type="RefSeq" id="WP_109415796.1">
    <property type="nucleotide sequence ID" value="NZ_QEAS01000008.1"/>
</dbReference>
<evidence type="ECO:0000313" key="6">
    <source>
        <dbReference type="EMBL" id="PWG80509.1"/>
    </source>
</evidence>
<organism evidence="6 7">
    <name type="scientific">Pararcticibacter amylolyticus</name>
    <dbReference type="NCBI Taxonomy" id="2173175"/>
    <lineage>
        <taxon>Bacteria</taxon>
        <taxon>Pseudomonadati</taxon>
        <taxon>Bacteroidota</taxon>
        <taxon>Sphingobacteriia</taxon>
        <taxon>Sphingobacteriales</taxon>
        <taxon>Sphingobacteriaceae</taxon>
        <taxon>Pararcticibacter</taxon>
    </lineage>
</organism>
<feature type="binding site" evidence="4">
    <location>
        <position position="250"/>
    </location>
    <ligand>
        <name>substrate</name>
    </ligand>
</feature>
<keyword evidence="1 6" id="KW-0378">Hydrolase</keyword>
<evidence type="ECO:0000313" key="7">
    <source>
        <dbReference type="Proteomes" id="UP000245647"/>
    </source>
</evidence>
<evidence type="ECO:0000256" key="5">
    <source>
        <dbReference type="SAM" id="SignalP"/>
    </source>
</evidence>
<feature type="active site" description="Nucleophile" evidence="3">
    <location>
        <position position="114"/>
    </location>
</feature>
<feature type="binding site" evidence="4">
    <location>
        <position position="174"/>
    </location>
    <ligand>
        <name>substrate</name>
    </ligand>
</feature>
<evidence type="ECO:0000256" key="1">
    <source>
        <dbReference type="ARBA" id="ARBA00022801"/>
    </source>
</evidence>
<dbReference type="GO" id="GO:0000272">
    <property type="term" value="P:polysaccharide catabolic process"/>
    <property type="evidence" value="ECO:0007669"/>
    <property type="project" value="TreeGrafter"/>
</dbReference>
<dbReference type="Gene3D" id="1.50.10.10">
    <property type="match status" value="1"/>
</dbReference>
<protein>
    <submittedName>
        <fullName evidence="6">Glucuronyl hydrolase</fullName>
    </submittedName>
</protein>
<dbReference type="SUPFAM" id="SSF48208">
    <property type="entry name" value="Six-hairpin glycosidases"/>
    <property type="match status" value="1"/>
</dbReference>
<feature type="active site" description="Proton donor" evidence="3">
    <location>
        <position position="174"/>
    </location>
</feature>
<dbReference type="AlphaFoldDB" id="A0A2U2PHA3"/>
<feature type="binding site" evidence="4">
    <location>
        <position position="246"/>
    </location>
    <ligand>
        <name>substrate</name>
    </ligand>
</feature>
<evidence type="ECO:0000256" key="4">
    <source>
        <dbReference type="PIRSR" id="PIRSR610905-2"/>
    </source>
</evidence>
<dbReference type="InterPro" id="IPR012341">
    <property type="entry name" value="6hp_glycosidase-like_sf"/>
</dbReference>
<dbReference type="Pfam" id="PF07470">
    <property type="entry name" value="Glyco_hydro_88"/>
    <property type="match status" value="1"/>
</dbReference>
<proteinExistence type="inferred from homology"/>
<reference evidence="6 7" key="1">
    <citation type="submission" date="2018-04" db="EMBL/GenBank/DDBJ databases">
        <title>Pedobacter chongqingensis sp. nov., isolated from a rottenly hemp rope.</title>
        <authorList>
            <person name="Cai Y."/>
        </authorList>
    </citation>
    <scope>NUCLEOTIDE SEQUENCE [LARGE SCALE GENOMIC DNA]</scope>
    <source>
        <strain evidence="6 7">FJ4-8</strain>
    </source>
</reference>
<dbReference type="EMBL" id="QEAS01000008">
    <property type="protein sequence ID" value="PWG80509.1"/>
    <property type="molecule type" value="Genomic_DNA"/>
</dbReference>
<keyword evidence="5" id="KW-0732">Signal</keyword>
<comment type="caution">
    <text evidence="6">The sequence shown here is derived from an EMBL/GenBank/DDBJ whole genome shotgun (WGS) entry which is preliminary data.</text>
</comment>
<name>A0A2U2PHA3_9SPHI</name>
<dbReference type="PANTHER" id="PTHR36845">
    <property type="entry name" value="HYDROLASE, PUTATIVE (AFU_ORTHOLOGUE AFUA_7G05090)-RELATED"/>
    <property type="match status" value="1"/>
</dbReference>
<dbReference type="GO" id="GO:0052757">
    <property type="term" value="F:chondroitin hydrolase activity"/>
    <property type="evidence" value="ECO:0007669"/>
    <property type="project" value="TreeGrafter"/>
</dbReference>
<evidence type="ECO:0000256" key="2">
    <source>
        <dbReference type="ARBA" id="ARBA00038358"/>
    </source>
</evidence>
<dbReference type="InterPro" id="IPR010905">
    <property type="entry name" value="Glyco_hydro_88"/>
</dbReference>
<comment type="similarity">
    <text evidence="2">Belongs to the glycosyl hydrolase 88 family.</text>
</comment>
<evidence type="ECO:0000256" key="3">
    <source>
        <dbReference type="PIRSR" id="PIRSR610905-1"/>
    </source>
</evidence>
<dbReference type="InterPro" id="IPR052369">
    <property type="entry name" value="UG_Glycosaminoglycan_Hydrolase"/>
</dbReference>
<dbReference type="PANTHER" id="PTHR36845:SF1">
    <property type="entry name" value="HYDROLASE, PUTATIVE (AFU_ORTHOLOGUE AFUA_7G05090)-RELATED"/>
    <property type="match status" value="1"/>
</dbReference>
<sequence length="396" mass="44975">MKYTIFFPLVLLLSGLVKAQPVNVKKAFTGAEEQVQFMLKKIAPLDTANAKLVSPRTYEKGELKLVPSRDWTSGFFPGVLWFLYEYSGDQQWKEAAVHFTAKIEKEQYNTGTHDLGFMIGCSAGNAYRLTSGPEYRKVMIEAARSLSKRFNPVTGVIRSWDHNKDKWEYPVIIDNMMNLELLFEATRLSGDSSFYKIAVSHANTTLKNHFRPDFSSYHVVDYNPKDGSVRSKVTHQGYSDGSAWARGQAWALYGYTMCYRETRDKKYLRQAEQVANFILRNKNIPADMVPYWDFDDPGIPNVSRDASAAAIISSALYELSTYSKKGKELRSSSDKILRSLTEKYTSKPGENAGFILAHSTGHKPANSEIDVPLVYADYYYLEALLRCKRLTEGKKL</sequence>
<feature type="signal peptide" evidence="5">
    <location>
        <begin position="1"/>
        <end position="19"/>
    </location>
</feature>
<dbReference type="InterPro" id="IPR008928">
    <property type="entry name" value="6-hairpin_glycosidase_sf"/>
</dbReference>